<comment type="cofactor">
    <cofactor evidence="9">
        <name>Zn(2+)</name>
        <dbReference type="ChEBI" id="CHEBI:29105"/>
    </cofactor>
    <text evidence="9">Binds 1 zinc ion.</text>
</comment>
<proteinExistence type="inferred from homology"/>
<feature type="binding site" evidence="9">
    <location>
        <position position="121"/>
    </location>
    <ligand>
        <name>Zn(2+)</name>
        <dbReference type="ChEBI" id="CHEBI:29105"/>
        <note>catalytic</note>
    </ligand>
</feature>
<keyword evidence="9" id="KW-0963">Cytoplasm</keyword>
<sequence length="158" mass="18460">MIVDIQYEDDSLRNEENEAVIRRVCDEVGRVYGPEEPWEMSVLLCDNKRIHELNREYRHIDRPTDVLSFALNEGDEVNGEAESQLLGDLVISLERTAEQAKEYGHPFERELAYLTVHGCLHILGYDHMTEEDKKEMRTEEEFILGNLGYVREDAPYNE</sequence>
<keyword evidence="3 9" id="KW-0698">rRNA processing</keyword>
<feature type="binding site" evidence="9">
    <location>
        <position position="117"/>
    </location>
    <ligand>
        <name>Zn(2+)</name>
        <dbReference type="ChEBI" id="CHEBI:29105"/>
        <note>catalytic</note>
    </ligand>
</feature>
<comment type="function">
    <text evidence="9">Single strand-specific metallo-endoribonuclease involved in late-stage 70S ribosome quality control and in maturation of the 3' terminus of the 16S rRNA.</text>
</comment>
<dbReference type="PROSITE" id="PS01306">
    <property type="entry name" value="UPF0054"/>
    <property type="match status" value="1"/>
</dbReference>
<comment type="caution">
    <text evidence="10">The sequence shown here is derived from an EMBL/GenBank/DDBJ whole genome shotgun (WGS) entry which is preliminary data.</text>
</comment>
<evidence type="ECO:0000256" key="1">
    <source>
        <dbReference type="ARBA" id="ARBA00010875"/>
    </source>
</evidence>
<evidence type="ECO:0000256" key="4">
    <source>
        <dbReference type="ARBA" id="ARBA00022722"/>
    </source>
</evidence>
<dbReference type="PANTHER" id="PTHR46986:SF1">
    <property type="entry name" value="ENDORIBONUCLEASE YBEY, CHLOROPLASTIC"/>
    <property type="match status" value="1"/>
</dbReference>
<keyword evidence="7 9" id="KW-0378">Hydrolase</keyword>
<evidence type="ECO:0000313" key="10">
    <source>
        <dbReference type="EMBL" id="MBM6912440.1"/>
    </source>
</evidence>
<dbReference type="NCBIfam" id="TIGR00043">
    <property type="entry name" value="rRNA maturation RNase YbeY"/>
    <property type="match status" value="1"/>
</dbReference>
<gene>
    <name evidence="9 10" type="primary">ybeY</name>
    <name evidence="10" type="ORF">H6A01_03725</name>
</gene>
<dbReference type="InterPro" id="IPR023091">
    <property type="entry name" value="MetalPrtase_cat_dom_sf_prd"/>
</dbReference>
<organism evidence="10 11">
    <name type="scientific">Veillonella magna</name>
    <dbReference type="NCBI Taxonomy" id="464322"/>
    <lineage>
        <taxon>Bacteria</taxon>
        <taxon>Bacillati</taxon>
        <taxon>Bacillota</taxon>
        <taxon>Negativicutes</taxon>
        <taxon>Veillonellales</taxon>
        <taxon>Veillonellaceae</taxon>
        <taxon>Veillonella</taxon>
    </lineage>
</organism>
<evidence type="ECO:0000256" key="8">
    <source>
        <dbReference type="ARBA" id="ARBA00022833"/>
    </source>
</evidence>
<evidence type="ECO:0000256" key="7">
    <source>
        <dbReference type="ARBA" id="ARBA00022801"/>
    </source>
</evidence>
<dbReference type="PANTHER" id="PTHR46986">
    <property type="entry name" value="ENDORIBONUCLEASE YBEY, CHLOROPLASTIC"/>
    <property type="match status" value="1"/>
</dbReference>
<evidence type="ECO:0000256" key="9">
    <source>
        <dbReference type="HAMAP-Rule" id="MF_00009"/>
    </source>
</evidence>
<dbReference type="InterPro" id="IPR020549">
    <property type="entry name" value="YbeY_CS"/>
</dbReference>
<feature type="binding site" evidence="9">
    <location>
        <position position="127"/>
    </location>
    <ligand>
        <name>Zn(2+)</name>
        <dbReference type="ChEBI" id="CHEBI:29105"/>
        <note>catalytic</note>
    </ligand>
</feature>
<dbReference type="InterPro" id="IPR002036">
    <property type="entry name" value="YbeY"/>
</dbReference>
<dbReference type="Proteomes" id="UP000707138">
    <property type="component" value="Unassembled WGS sequence"/>
</dbReference>
<keyword evidence="5 9" id="KW-0479">Metal-binding</keyword>
<comment type="similarity">
    <text evidence="1 9">Belongs to the endoribonuclease YbeY family.</text>
</comment>
<accession>A0ABS2GF35</accession>
<dbReference type="HAMAP" id="MF_00009">
    <property type="entry name" value="Endoribonucl_YbeY"/>
    <property type="match status" value="1"/>
</dbReference>
<dbReference type="Pfam" id="PF02130">
    <property type="entry name" value="YbeY"/>
    <property type="match status" value="1"/>
</dbReference>
<dbReference type="SUPFAM" id="SSF55486">
    <property type="entry name" value="Metalloproteases ('zincins'), catalytic domain"/>
    <property type="match status" value="1"/>
</dbReference>
<keyword evidence="8 9" id="KW-0862">Zinc</keyword>
<keyword evidence="2 9" id="KW-0690">Ribosome biogenesis</keyword>
<comment type="subcellular location">
    <subcellularLocation>
        <location evidence="9">Cytoplasm</location>
    </subcellularLocation>
</comment>
<evidence type="ECO:0000256" key="5">
    <source>
        <dbReference type="ARBA" id="ARBA00022723"/>
    </source>
</evidence>
<dbReference type="Gene3D" id="3.40.390.30">
    <property type="entry name" value="Metalloproteases ('zincins'), catalytic domain"/>
    <property type="match status" value="1"/>
</dbReference>
<evidence type="ECO:0000256" key="2">
    <source>
        <dbReference type="ARBA" id="ARBA00022517"/>
    </source>
</evidence>
<keyword evidence="4 9" id="KW-0540">Nuclease</keyword>
<evidence type="ECO:0000256" key="6">
    <source>
        <dbReference type="ARBA" id="ARBA00022759"/>
    </source>
</evidence>
<reference evidence="10 11" key="1">
    <citation type="journal article" date="2021" name="Sci. Rep.">
        <title>The distribution of antibiotic resistance genes in chicken gut microbiota commensals.</title>
        <authorList>
            <person name="Juricova H."/>
            <person name="Matiasovicova J."/>
            <person name="Kubasova T."/>
            <person name="Cejkova D."/>
            <person name="Rychlik I."/>
        </authorList>
    </citation>
    <scope>NUCLEOTIDE SEQUENCE [LARGE SCALE GENOMIC DNA]</scope>
    <source>
        <strain evidence="10 11">An537</strain>
    </source>
</reference>
<name>A0ABS2GF35_9FIRM</name>
<dbReference type="EC" id="3.1.-.-" evidence="9"/>
<evidence type="ECO:0000313" key="11">
    <source>
        <dbReference type="Proteomes" id="UP000707138"/>
    </source>
</evidence>
<dbReference type="RefSeq" id="WP_205087602.1">
    <property type="nucleotide sequence ID" value="NZ_JACJLA010000005.1"/>
</dbReference>
<protein>
    <recommendedName>
        <fullName evidence="9">Endoribonuclease YbeY</fullName>
        <ecNumber evidence="9">3.1.-.-</ecNumber>
    </recommendedName>
</protein>
<keyword evidence="6 9" id="KW-0255">Endonuclease</keyword>
<keyword evidence="11" id="KW-1185">Reference proteome</keyword>
<evidence type="ECO:0000256" key="3">
    <source>
        <dbReference type="ARBA" id="ARBA00022552"/>
    </source>
</evidence>
<dbReference type="EMBL" id="JACJLA010000005">
    <property type="protein sequence ID" value="MBM6912440.1"/>
    <property type="molecule type" value="Genomic_DNA"/>
</dbReference>